<feature type="transmembrane region" description="Helical" evidence="1">
    <location>
        <begin position="305"/>
        <end position="328"/>
    </location>
</feature>
<feature type="transmembrane region" description="Helical" evidence="1">
    <location>
        <begin position="348"/>
        <end position="366"/>
    </location>
</feature>
<feature type="transmembrane region" description="Helical" evidence="1">
    <location>
        <begin position="108"/>
        <end position="132"/>
    </location>
</feature>
<dbReference type="Proteomes" id="UP001500831">
    <property type="component" value="Unassembled WGS sequence"/>
</dbReference>
<feature type="transmembrane region" description="Helical" evidence="1">
    <location>
        <begin position="24"/>
        <end position="43"/>
    </location>
</feature>
<feature type="transmembrane region" description="Helical" evidence="1">
    <location>
        <begin position="171"/>
        <end position="189"/>
    </location>
</feature>
<feature type="domain" description="Acyltransferase 3" evidence="2">
    <location>
        <begin position="20"/>
        <end position="363"/>
    </location>
</feature>
<sequence length="391" mass="43366">MIEDGGTAAPPAASGPRRDKYVDWLRAFSLLVVVVWHWAFTILEWGPAGPSPTSPLGFTSGLWILTWLLQVLPLFFYVGGHVHLLSWNRACERGVGLGTFVWRRIRSLAVPALALAGTWAVLGAIVAQAFGVRWMDRVVLLVISPLWFIGVYLVLIALLPVALWLHRRFDVLALIWLAGAALVVDVLRLRYGYEAVGWLNMVIVWGLAHQAGFFYDRVVALPRRFDVAILWTGLFALFGLVYSGIYPGSMVGVPGDKLSNMAPPTFVIVALLVFQIGLVEVVRPTMEHLLERPGWQRVNETVNRFALPLFLFHTTGMAIWVALTWWLFGGGPAGRVTPPDLFWWLERPLAVGGALVCTLPVIMLFGRRWAGSRRREEAPKPGPAPDPADPA</sequence>
<comment type="caution">
    <text evidence="3">The sequence shown here is derived from an EMBL/GenBank/DDBJ whole genome shotgun (WGS) entry which is preliminary data.</text>
</comment>
<organism evidence="3 4">
    <name type="scientific">Streptosporangium fragile</name>
    <dbReference type="NCBI Taxonomy" id="46186"/>
    <lineage>
        <taxon>Bacteria</taxon>
        <taxon>Bacillati</taxon>
        <taxon>Actinomycetota</taxon>
        <taxon>Actinomycetes</taxon>
        <taxon>Streptosporangiales</taxon>
        <taxon>Streptosporangiaceae</taxon>
        <taxon>Streptosporangium</taxon>
    </lineage>
</organism>
<keyword evidence="1" id="KW-0812">Transmembrane</keyword>
<evidence type="ECO:0000259" key="2">
    <source>
        <dbReference type="Pfam" id="PF01757"/>
    </source>
</evidence>
<dbReference type="InterPro" id="IPR002656">
    <property type="entry name" value="Acyl_transf_3_dom"/>
</dbReference>
<keyword evidence="4" id="KW-1185">Reference proteome</keyword>
<evidence type="ECO:0000256" key="1">
    <source>
        <dbReference type="SAM" id="Phobius"/>
    </source>
</evidence>
<protein>
    <recommendedName>
        <fullName evidence="2">Acyltransferase 3 domain-containing protein</fullName>
    </recommendedName>
</protein>
<keyword evidence="1" id="KW-1133">Transmembrane helix</keyword>
<feature type="transmembrane region" description="Helical" evidence="1">
    <location>
        <begin position="195"/>
        <end position="215"/>
    </location>
</feature>
<feature type="transmembrane region" description="Helical" evidence="1">
    <location>
        <begin position="227"/>
        <end position="245"/>
    </location>
</feature>
<reference evidence="3 4" key="1">
    <citation type="journal article" date="2019" name="Int. J. Syst. Evol. Microbiol.">
        <title>The Global Catalogue of Microorganisms (GCM) 10K type strain sequencing project: providing services to taxonomists for standard genome sequencing and annotation.</title>
        <authorList>
            <consortium name="The Broad Institute Genomics Platform"/>
            <consortium name="The Broad Institute Genome Sequencing Center for Infectious Disease"/>
            <person name="Wu L."/>
            <person name="Ma J."/>
        </authorList>
    </citation>
    <scope>NUCLEOTIDE SEQUENCE [LARGE SCALE GENOMIC DNA]</scope>
    <source>
        <strain evidence="3 4">JCM 6242</strain>
    </source>
</reference>
<evidence type="ECO:0000313" key="4">
    <source>
        <dbReference type="Proteomes" id="UP001500831"/>
    </source>
</evidence>
<dbReference type="Pfam" id="PF01757">
    <property type="entry name" value="Acyl_transf_3"/>
    <property type="match status" value="1"/>
</dbReference>
<keyword evidence="1" id="KW-0472">Membrane</keyword>
<proteinExistence type="predicted"/>
<feature type="transmembrane region" description="Helical" evidence="1">
    <location>
        <begin position="265"/>
        <end position="284"/>
    </location>
</feature>
<evidence type="ECO:0000313" key="3">
    <source>
        <dbReference type="EMBL" id="GAA2845230.1"/>
    </source>
</evidence>
<feature type="transmembrane region" description="Helical" evidence="1">
    <location>
        <begin position="63"/>
        <end position="87"/>
    </location>
</feature>
<feature type="transmembrane region" description="Helical" evidence="1">
    <location>
        <begin position="138"/>
        <end position="164"/>
    </location>
</feature>
<dbReference type="RefSeq" id="WP_344966673.1">
    <property type="nucleotide sequence ID" value="NZ_BAAAVI010000001.1"/>
</dbReference>
<accession>A0ABN3VQ77</accession>
<dbReference type="EMBL" id="BAAAVI010000001">
    <property type="protein sequence ID" value="GAA2845230.1"/>
    <property type="molecule type" value="Genomic_DNA"/>
</dbReference>
<name>A0ABN3VQ77_9ACTN</name>
<gene>
    <name evidence="3" type="ORF">GCM10010517_01600</name>
</gene>